<dbReference type="RefSeq" id="WP_071545766.1">
    <property type="nucleotide sequence ID" value="NZ_LKAQ01000004.1"/>
</dbReference>
<name>A0A1J5NF10_9BACT</name>
<dbReference type="Proteomes" id="UP000181901">
    <property type="component" value="Unassembled WGS sequence"/>
</dbReference>
<sequence length="173" mass="19939">MLRPIRAYVRFVDKLNTIVGKFAMMLIFLMMGILLCESISRTFFDTPHIWTMESAQFTMAAYYMLGGGFSLLLRAHVRMDVLYSRWFTKTKAKVDRFTIFFMIFYLVVLLYGGLSSASYSLEYGQHNHTAWAPPLAPIKIIMVIGIILMLLQAVATFFKDMAKARGESEEEWS</sequence>
<proteinExistence type="inferred from homology"/>
<feature type="transmembrane region" description="Helical" evidence="9">
    <location>
        <begin position="60"/>
        <end position="77"/>
    </location>
</feature>
<dbReference type="InterPro" id="IPR007387">
    <property type="entry name" value="TRAP_DctQ"/>
</dbReference>
<dbReference type="AlphaFoldDB" id="A0A1J5NF10"/>
<evidence type="ECO:0000256" key="7">
    <source>
        <dbReference type="ARBA" id="ARBA00023136"/>
    </source>
</evidence>
<keyword evidence="7 9" id="KW-0472">Membrane</keyword>
<evidence type="ECO:0000256" key="5">
    <source>
        <dbReference type="ARBA" id="ARBA00022692"/>
    </source>
</evidence>
<comment type="similarity">
    <text evidence="8">Belongs to the TRAP transporter small permease family.</text>
</comment>
<keyword evidence="6 9" id="KW-1133">Transmembrane helix</keyword>
<evidence type="ECO:0000256" key="3">
    <source>
        <dbReference type="ARBA" id="ARBA00022475"/>
    </source>
</evidence>
<comment type="subcellular location">
    <subcellularLocation>
        <location evidence="1">Cell inner membrane</location>
        <topology evidence="1">Multi-pass membrane protein</topology>
    </subcellularLocation>
</comment>
<evidence type="ECO:0000256" key="4">
    <source>
        <dbReference type="ARBA" id="ARBA00022519"/>
    </source>
</evidence>
<dbReference type="EMBL" id="LKAQ01000004">
    <property type="protein sequence ID" value="OIQ50313.1"/>
    <property type="molecule type" value="Genomic_DNA"/>
</dbReference>
<dbReference type="PANTHER" id="PTHR35011">
    <property type="entry name" value="2,3-DIKETO-L-GULONATE TRAP TRANSPORTER SMALL PERMEASE PROTEIN YIAM"/>
    <property type="match status" value="1"/>
</dbReference>
<evidence type="ECO:0000256" key="1">
    <source>
        <dbReference type="ARBA" id="ARBA00004429"/>
    </source>
</evidence>
<comment type="caution">
    <text evidence="11">The sequence shown here is derived from an EMBL/GenBank/DDBJ whole genome shotgun (WGS) entry which is preliminary data.</text>
</comment>
<feature type="domain" description="Tripartite ATP-independent periplasmic transporters DctQ component" evidence="10">
    <location>
        <begin position="30"/>
        <end position="161"/>
    </location>
</feature>
<feature type="transmembrane region" description="Helical" evidence="9">
    <location>
        <begin position="138"/>
        <end position="158"/>
    </location>
</feature>
<keyword evidence="4" id="KW-0997">Cell inner membrane</keyword>
<dbReference type="GO" id="GO:0005886">
    <property type="term" value="C:plasma membrane"/>
    <property type="evidence" value="ECO:0007669"/>
    <property type="project" value="UniProtKB-SubCell"/>
</dbReference>
<evidence type="ECO:0000313" key="11">
    <source>
        <dbReference type="EMBL" id="OIQ50313.1"/>
    </source>
</evidence>
<evidence type="ECO:0000256" key="2">
    <source>
        <dbReference type="ARBA" id="ARBA00022448"/>
    </source>
</evidence>
<reference evidence="11 12" key="1">
    <citation type="submission" date="2015-09" db="EMBL/GenBank/DDBJ databases">
        <title>Genome of Desulfovibrio dechloracetivorans BerOc1, a mercury methylating strain isolated from highly hydrocarbons and metals contaminated coastal sediments.</title>
        <authorList>
            <person name="Goni Urriza M."/>
            <person name="Gassie C."/>
            <person name="Bouchez O."/>
            <person name="Klopp C."/>
            <person name="Ranchou-Peyruse A."/>
            <person name="Remy G."/>
        </authorList>
    </citation>
    <scope>NUCLEOTIDE SEQUENCE [LARGE SCALE GENOMIC DNA]</scope>
    <source>
        <strain evidence="11 12">BerOc1</strain>
    </source>
</reference>
<evidence type="ECO:0000256" key="6">
    <source>
        <dbReference type="ARBA" id="ARBA00022989"/>
    </source>
</evidence>
<evidence type="ECO:0000313" key="12">
    <source>
        <dbReference type="Proteomes" id="UP000181901"/>
    </source>
</evidence>
<feature type="transmembrane region" description="Helical" evidence="9">
    <location>
        <begin position="21"/>
        <end position="40"/>
    </location>
</feature>
<evidence type="ECO:0000256" key="9">
    <source>
        <dbReference type="SAM" id="Phobius"/>
    </source>
</evidence>
<gene>
    <name evidence="11" type="ORF">BerOc1_02244</name>
</gene>
<organism evidence="11 12">
    <name type="scientific">Pseudodesulfovibrio hydrargyri</name>
    <dbReference type="NCBI Taxonomy" id="2125990"/>
    <lineage>
        <taxon>Bacteria</taxon>
        <taxon>Pseudomonadati</taxon>
        <taxon>Thermodesulfobacteriota</taxon>
        <taxon>Desulfovibrionia</taxon>
        <taxon>Desulfovibrionales</taxon>
        <taxon>Desulfovibrionaceae</taxon>
    </lineage>
</organism>
<dbReference type="Pfam" id="PF04290">
    <property type="entry name" value="DctQ"/>
    <property type="match status" value="1"/>
</dbReference>
<evidence type="ECO:0000256" key="8">
    <source>
        <dbReference type="ARBA" id="ARBA00038436"/>
    </source>
</evidence>
<evidence type="ECO:0000259" key="10">
    <source>
        <dbReference type="Pfam" id="PF04290"/>
    </source>
</evidence>
<keyword evidence="5 9" id="KW-0812">Transmembrane</keyword>
<accession>A0A1J5NF10</accession>
<protein>
    <submittedName>
        <fullName evidence="11">Tripartite ATP-independent periplasmic transporter, DctQ component</fullName>
    </submittedName>
</protein>
<dbReference type="InterPro" id="IPR055348">
    <property type="entry name" value="DctQ"/>
</dbReference>
<dbReference type="PANTHER" id="PTHR35011:SF4">
    <property type="entry name" value="SLL1102 PROTEIN"/>
    <property type="match status" value="1"/>
</dbReference>
<keyword evidence="3" id="KW-1003">Cell membrane</keyword>
<feature type="transmembrane region" description="Helical" evidence="9">
    <location>
        <begin position="97"/>
        <end position="118"/>
    </location>
</feature>
<keyword evidence="12" id="KW-1185">Reference proteome</keyword>
<keyword evidence="2" id="KW-0813">Transport</keyword>